<sequence length="145" mass="16551">MDDTGARHARRDGINTQIGGSRFSVFRTGRSKSRLNFLSLLRAGCKDYIINDAALHYMRHRKVTPKIIAQLAAHLETSFPSQMAWYDYLVRLRLDVFDRALVREITEVSLWGEVRHQGLMGNTVVVSDDAGQFRIPNHALCWVHA</sequence>
<dbReference type="RefSeq" id="WP_202380321.1">
    <property type="nucleotide sequence ID" value="NZ_JBHSUR010000006.1"/>
</dbReference>
<gene>
    <name evidence="1" type="ORF">JL111_19155</name>
</gene>
<dbReference type="Proteomes" id="UP000644749">
    <property type="component" value="Unassembled WGS sequence"/>
</dbReference>
<evidence type="ECO:0000313" key="2">
    <source>
        <dbReference type="Proteomes" id="UP000644749"/>
    </source>
</evidence>
<protein>
    <submittedName>
        <fullName evidence="1">Uncharacterized protein</fullName>
    </submittedName>
</protein>
<evidence type="ECO:0000313" key="1">
    <source>
        <dbReference type="EMBL" id="MBL3675593.1"/>
    </source>
</evidence>
<reference evidence="1 2" key="1">
    <citation type="submission" date="2021-01" db="EMBL/GenBank/DDBJ databases">
        <title>011410 draft genome.</title>
        <authorList>
            <person name="Lang L."/>
        </authorList>
    </citation>
    <scope>NUCLEOTIDE SEQUENCE [LARGE SCALE GENOMIC DNA]</scope>
    <source>
        <strain evidence="1 2">KCTC 42845</strain>
    </source>
</reference>
<keyword evidence="2" id="KW-1185">Reference proteome</keyword>
<name>A0ABS1SA56_9RHOB</name>
<proteinExistence type="predicted"/>
<organism evidence="1 2">
    <name type="scientific">Paracoccus aerius</name>
    <dbReference type="NCBI Taxonomy" id="1915382"/>
    <lineage>
        <taxon>Bacteria</taxon>
        <taxon>Pseudomonadati</taxon>
        <taxon>Pseudomonadota</taxon>
        <taxon>Alphaproteobacteria</taxon>
        <taxon>Rhodobacterales</taxon>
        <taxon>Paracoccaceae</taxon>
        <taxon>Paracoccus</taxon>
    </lineage>
</organism>
<dbReference type="EMBL" id="JAESHT010000033">
    <property type="protein sequence ID" value="MBL3675593.1"/>
    <property type="molecule type" value="Genomic_DNA"/>
</dbReference>
<accession>A0ABS1SA56</accession>
<comment type="caution">
    <text evidence="1">The sequence shown here is derived from an EMBL/GenBank/DDBJ whole genome shotgun (WGS) entry which is preliminary data.</text>
</comment>